<organism evidence="1">
    <name type="scientific">Manihot esculenta</name>
    <name type="common">Cassava</name>
    <name type="synonym">Jatropha manihot</name>
    <dbReference type="NCBI Taxonomy" id="3983"/>
    <lineage>
        <taxon>Eukaryota</taxon>
        <taxon>Viridiplantae</taxon>
        <taxon>Streptophyta</taxon>
        <taxon>Embryophyta</taxon>
        <taxon>Tracheophyta</taxon>
        <taxon>Spermatophyta</taxon>
        <taxon>Magnoliopsida</taxon>
        <taxon>eudicotyledons</taxon>
        <taxon>Gunneridae</taxon>
        <taxon>Pentapetalae</taxon>
        <taxon>rosids</taxon>
        <taxon>fabids</taxon>
        <taxon>Malpighiales</taxon>
        <taxon>Euphorbiaceae</taxon>
        <taxon>Crotonoideae</taxon>
        <taxon>Manihoteae</taxon>
        <taxon>Manihot</taxon>
    </lineage>
</organism>
<proteinExistence type="predicted"/>
<evidence type="ECO:0000313" key="1">
    <source>
        <dbReference type="EMBL" id="OAY39204.1"/>
    </source>
</evidence>
<name>A0A2C9V5R7_MANES</name>
<dbReference type="EMBL" id="CM004396">
    <property type="protein sequence ID" value="OAY39204.1"/>
    <property type="molecule type" value="Genomic_DNA"/>
</dbReference>
<protein>
    <submittedName>
        <fullName evidence="1">Uncharacterized protein</fullName>
    </submittedName>
</protein>
<gene>
    <name evidence="1" type="ORF">MANES_10G075400</name>
</gene>
<dbReference type="AlphaFoldDB" id="A0A2C9V5R7"/>
<sequence>MIDEKGHTMQGFVKKQDVDIYLSHCFLKEKLSQRPFCIKLVHNAFIKKIDLNEPLILFDQFSFIEFKEIDALCGNDIFLIIQ</sequence>
<reference evidence="1" key="1">
    <citation type="submission" date="2016-02" db="EMBL/GenBank/DDBJ databases">
        <title>WGS assembly of Manihot esculenta.</title>
        <authorList>
            <person name="Bredeson J.V."/>
            <person name="Prochnik S.E."/>
            <person name="Lyons J.B."/>
            <person name="Schmutz J."/>
            <person name="Grimwood J."/>
            <person name="Vrebalov J."/>
            <person name="Bart R.S."/>
            <person name="Amuge T."/>
            <person name="Ferguson M.E."/>
            <person name="Green R."/>
            <person name="Putnam N."/>
            <person name="Stites J."/>
            <person name="Rounsley S."/>
            <person name="Rokhsar D.S."/>
        </authorList>
    </citation>
    <scope>NUCLEOTIDE SEQUENCE [LARGE SCALE GENOMIC DNA]</scope>
    <source>
        <tissue evidence="1">Leaf</tissue>
    </source>
</reference>
<accession>A0A2C9V5R7</accession>